<organism evidence="3 4">
    <name type="scientific">Tepidibacillus fermentans</name>
    <dbReference type="NCBI Taxonomy" id="1281767"/>
    <lineage>
        <taxon>Bacteria</taxon>
        <taxon>Bacillati</taxon>
        <taxon>Bacillota</taxon>
        <taxon>Bacilli</taxon>
        <taxon>Bacillales</taxon>
        <taxon>Bacillaceae</taxon>
        <taxon>Tepidibacillus</taxon>
    </lineage>
</organism>
<dbReference type="CDD" id="cd06088">
    <property type="entry name" value="KOW_RPL14"/>
    <property type="match status" value="1"/>
</dbReference>
<dbReference type="AlphaFoldDB" id="A0A4R3KEK9"/>
<dbReference type="InterPro" id="IPR041985">
    <property type="entry name" value="Ribosomal_eL14_KOW"/>
</dbReference>
<comment type="caution">
    <text evidence="3">The sequence shown here is derived from an EMBL/GenBank/DDBJ whole genome shotgun (WGS) entry which is preliminary data.</text>
</comment>
<name>A0A4R3KEK9_9BACI</name>
<dbReference type="EMBL" id="SMAB01000012">
    <property type="protein sequence ID" value="TCS81525.1"/>
    <property type="molecule type" value="Genomic_DNA"/>
</dbReference>
<dbReference type="GO" id="GO:0005840">
    <property type="term" value="C:ribosome"/>
    <property type="evidence" value="ECO:0007669"/>
    <property type="project" value="UniProtKB-KW"/>
</dbReference>
<accession>A0A4R3KEK9</accession>
<keyword evidence="1" id="KW-0689">Ribosomal protein</keyword>
<protein>
    <recommendedName>
        <fullName evidence="5">Ribosomal protein L14E/L6E/L27E</fullName>
    </recommendedName>
</protein>
<evidence type="ECO:0000256" key="2">
    <source>
        <dbReference type="ARBA" id="ARBA00023274"/>
    </source>
</evidence>
<evidence type="ECO:0000313" key="3">
    <source>
        <dbReference type="EMBL" id="TCS81525.1"/>
    </source>
</evidence>
<dbReference type="Gene3D" id="2.30.30.30">
    <property type="match status" value="1"/>
</dbReference>
<sequence>MNEVEHSFQIGEIVEVTQGREKGKFGIVLGFEQDRLLIADGDKRKFDKPKKKNIRHVRTTGYISKEAVRAFQETGKVSNAKMRYIIQDFLANHLNQNVEEDMKGE</sequence>
<evidence type="ECO:0008006" key="5">
    <source>
        <dbReference type="Google" id="ProtNLM"/>
    </source>
</evidence>
<evidence type="ECO:0000256" key="1">
    <source>
        <dbReference type="ARBA" id="ARBA00022980"/>
    </source>
</evidence>
<proteinExistence type="predicted"/>
<keyword evidence="4" id="KW-1185">Reference proteome</keyword>
<dbReference type="SUPFAM" id="SSF50104">
    <property type="entry name" value="Translation proteins SH3-like domain"/>
    <property type="match status" value="1"/>
</dbReference>
<reference evidence="3 4" key="1">
    <citation type="submission" date="2019-03" db="EMBL/GenBank/DDBJ databases">
        <title>Genomic Encyclopedia of Type Strains, Phase IV (KMG-IV): sequencing the most valuable type-strain genomes for metagenomic binning, comparative biology and taxonomic classification.</title>
        <authorList>
            <person name="Goeker M."/>
        </authorList>
    </citation>
    <scope>NUCLEOTIDE SEQUENCE [LARGE SCALE GENOMIC DNA]</scope>
    <source>
        <strain evidence="3 4">DSM 23802</strain>
    </source>
</reference>
<gene>
    <name evidence="3" type="ORF">EDD72_11219</name>
</gene>
<dbReference type="RefSeq" id="WP_132769187.1">
    <property type="nucleotide sequence ID" value="NZ_SMAB01000012.1"/>
</dbReference>
<dbReference type="OrthoDB" id="5244at2"/>
<keyword evidence="2" id="KW-0687">Ribonucleoprotein</keyword>
<dbReference type="InterPro" id="IPR008991">
    <property type="entry name" value="Translation_prot_SH3-like_sf"/>
</dbReference>
<evidence type="ECO:0000313" key="4">
    <source>
        <dbReference type="Proteomes" id="UP000295788"/>
    </source>
</evidence>
<dbReference type="InterPro" id="IPR014722">
    <property type="entry name" value="Rib_uL2_dom2"/>
</dbReference>
<dbReference type="GO" id="GO:1990904">
    <property type="term" value="C:ribonucleoprotein complex"/>
    <property type="evidence" value="ECO:0007669"/>
    <property type="project" value="UniProtKB-KW"/>
</dbReference>
<dbReference type="Proteomes" id="UP000295788">
    <property type="component" value="Unassembled WGS sequence"/>
</dbReference>